<organism evidence="1 2">
    <name type="scientific">Tanacetum coccineum</name>
    <dbReference type="NCBI Taxonomy" id="301880"/>
    <lineage>
        <taxon>Eukaryota</taxon>
        <taxon>Viridiplantae</taxon>
        <taxon>Streptophyta</taxon>
        <taxon>Embryophyta</taxon>
        <taxon>Tracheophyta</taxon>
        <taxon>Spermatophyta</taxon>
        <taxon>Magnoliopsida</taxon>
        <taxon>eudicotyledons</taxon>
        <taxon>Gunneridae</taxon>
        <taxon>Pentapetalae</taxon>
        <taxon>asterids</taxon>
        <taxon>campanulids</taxon>
        <taxon>Asterales</taxon>
        <taxon>Asteraceae</taxon>
        <taxon>Asteroideae</taxon>
        <taxon>Anthemideae</taxon>
        <taxon>Anthemidinae</taxon>
        <taxon>Tanacetum</taxon>
    </lineage>
</organism>
<proteinExistence type="predicted"/>
<reference evidence="1" key="1">
    <citation type="journal article" date="2022" name="Int. J. Mol. Sci.">
        <title>Draft Genome of Tanacetum Coccineum: Genomic Comparison of Closely Related Tanacetum-Family Plants.</title>
        <authorList>
            <person name="Yamashiro T."/>
            <person name="Shiraishi A."/>
            <person name="Nakayama K."/>
            <person name="Satake H."/>
        </authorList>
    </citation>
    <scope>NUCLEOTIDE SEQUENCE</scope>
</reference>
<dbReference type="EMBL" id="BQNB010012684">
    <property type="protein sequence ID" value="GJT06613.1"/>
    <property type="molecule type" value="Genomic_DNA"/>
</dbReference>
<reference evidence="1" key="2">
    <citation type="submission" date="2022-01" db="EMBL/GenBank/DDBJ databases">
        <authorList>
            <person name="Yamashiro T."/>
            <person name="Shiraishi A."/>
            <person name="Satake H."/>
            <person name="Nakayama K."/>
        </authorList>
    </citation>
    <scope>NUCLEOTIDE SEQUENCE</scope>
</reference>
<name>A0ABQ5AYW0_9ASTR</name>
<evidence type="ECO:0000313" key="1">
    <source>
        <dbReference type="EMBL" id="GJT06613.1"/>
    </source>
</evidence>
<sequence length="115" mass="13100">MWNYTFTSQADSSMILMDNQIHTNDNVDTTEFNWQRDQFLKDQLDNLQPECALLLDPVALGYVNTCSSKLLRRQGRNNFHLQPLLDNPPMKASRSFFLGVLDHTPCSPGIGLLIS</sequence>
<comment type="caution">
    <text evidence="1">The sequence shown here is derived from an EMBL/GenBank/DDBJ whole genome shotgun (WGS) entry which is preliminary data.</text>
</comment>
<gene>
    <name evidence="1" type="ORF">Tco_0841075</name>
</gene>
<accession>A0ABQ5AYW0</accession>
<dbReference type="Proteomes" id="UP001151760">
    <property type="component" value="Unassembled WGS sequence"/>
</dbReference>
<protein>
    <submittedName>
        <fullName evidence="1">Uncharacterized protein</fullName>
    </submittedName>
</protein>
<evidence type="ECO:0000313" key="2">
    <source>
        <dbReference type="Proteomes" id="UP001151760"/>
    </source>
</evidence>
<keyword evidence="2" id="KW-1185">Reference proteome</keyword>